<evidence type="ECO:0000256" key="4">
    <source>
        <dbReference type="ARBA" id="ARBA00022737"/>
    </source>
</evidence>
<dbReference type="GO" id="GO:0005737">
    <property type="term" value="C:cytoplasm"/>
    <property type="evidence" value="ECO:0007669"/>
    <property type="project" value="UniProtKB-SubCell"/>
</dbReference>
<dbReference type="InterPro" id="IPR006561">
    <property type="entry name" value="DZF_dom"/>
</dbReference>
<evidence type="ECO:0000256" key="6">
    <source>
        <dbReference type="ARBA" id="ARBA00023242"/>
    </source>
</evidence>
<feature type="region of interest" description="Disordered" evidence="7">
    <location>
        <begin position="112"/>
        <end position="149"/>
    </location>
</feature>
<evidence type="ECO:0000259" key="8">
    <source>
        <dbReference type="PROSITE" id="PS51703"/>
    </source>
</evidence>
<reference evidence="9" key="1">
    <citation type="submission" date="2023-03" db="EMBL/GenBank/DDBJ databases">
        <title>Electrophorus voltai genome.</title>
        <authorList>
            <person name="Bian C."/>
        </authorList>
    </citation>
    <scope>NUCLEOTIDE SEQUENCE</scope>
    <source>
        <strain evidence="9">CB-2022</strain>
        <tissue evidence="9">Muscle</tissue>
    </source>
</reference>
<keyword evidence="6" id="KW-0539">Nucleus</keyword>
<dbReference type="InterPro" id="IPR049402">
    <property type="entry name" value="DZF_dom_C"/>
</dbReference>
<comment type="caution">
    <text evidence="9">The sequence shown here is derived from an EMBL/GenBank/DDBJ whole genome shotgun (WGS) entry which is preliminary data.</text>
</comment>
<sequence length="149" mass="16655">MELLVEKAISSASGPMSPGDALRRVFECIASGILLPGGPGLIDPCEKNPTDTLSTMEEQQREDTTSSAQLDLLTRVRHVLIVDMVLSPQFALRLLAFRQIHKVLGMDPLPQLNPRFNVRNNRKRRRDNSDCTDGFEGEGKKDKKDYDGF</sequence>
<dbReference type="GO" id="GO:0003727">
    <property type="term" value="F:single-stranded RNA binding"/>
    <property type="evidence" value="ECO:0007669"/>
    <property type="project" value="TreeGrafter"/>
</dbReference>
<proteinExistence type="predicted"/>
<dbReference type="SMART" id="SM00572">
    <property type="entry name" value="DZF"/>
    <property type="match status" value="1"/>
</dbReference>
<name>A0AAD8Z3X9_9TELE</name>
<dbReference type="GO" id="GO:0003725">
    <property type="term" value="F:double-stranded RNA binding"/>
    <property type="evidence" value="ECO:0007669"/>
    <property type="project" value="TreeGrafter"/>
</dbReference>
<protein>
    <recommendedName>
        <fullName evidence="8">DZF domain-containing protein</fullName>
    </recommendedName>
</protein>
<feature type="compositionally biased region" description="Basic and acidic residues" evidence="7">
    <location>
        <begin position="137"/>
        <end position="149"/>
    </location>
</feature>
<feature type="domain" description="DZF" evidence="8">
    <location>
        <begin position="1"/>
        <end position="148"/>
    </location>
</feature>
<evidence type="ECO:0000313" key="9">
    <source>
        <dbReference type="EMBL" id="KAK1792036.1"/>
    </source>
</evidence>
<dbReference type="Pfam" id="PF20965">
    <property type="entry name" value="DZF_C"/>
    <property type="match status" value="1"/>
</dbReference>
<accession>A0AAD8Z3X9</accession>
<dbReference type="Gene3D" id="1.10.1410.40">
    <property type="match status" value="2"/>
</dbReference>
<dbReference type="Proteomes" id="UP001239994">
    <property type="component" value="Unassembled WGS sequence"/>
</dbReference>
<evidence type="ECO:0000256" key="7">
    <source>
        <dbReference type="SAM" id="MobiDB-lite"/>
    </source>
</evidence>
<dbReference type="EMBL" id="JAROKS010000019">
    <property type="protein sequence ID" value="KAK1792036.1"/>
    <property type="molecule type" value="Genomic_DNA"/>
</dbReference>
<evidence type="ECO:0000256" key="3">
    <source>
        <dbReference type="ARBA" id="ARBA00022490"/>
    </source>
</evidence>
<dbReference type="AlphaFoldDB" id="A0AAD8Z3X9"/>
<dbReference type="PANTHER" id="PTHR45762">
    <property type="entry name" value="ZINC FINGER RNA-BINDING PROTEIN"/>
    <property type="match status" value="1"/>
</dbReference>
<keyword evidence="5" id="KW-0694">RNA-binding</keyword>
<evidence type="ECO:0000256" key="2">
    <source>
        <dbReference type="ARBA" id="ARBA00004496"/>
    </source>
</evidence>
<gene>
    <name evidence="9" type="ORF">P4O66_001814</name>
</gene>
<dbReference type="GO" id="GO:0071011">
    <property type="term" value="C:precatalytic spliceosome"/>
    <property type="evidence" value="ECO:0007669"/>
    <property type="project" value="TreeGrafter"/>
</dbReference>
<dbReference type="FunFam" id="1.10.1410.40:FF:000001">
    <property type="entry name" value="interleukin enhancer-binding factor 3 isoform X1"/>
    <property type="match status" value="1"/>
</dbReference>
<evidence type="ECO:0000313" key="10">
    <source>
        <dbReference type="Proteomes" id="UP001239994"/>
    </source>
</evidence>
<dbReference type="PANTHER" id="PTHR45762:SF21">
    <property type="entry name" value="ZINC FINGER RNA-BINDING PROTEIN"/>
    <property type="match status" value="1"/>
</dbReference>
<organism evidence="9 10">
    <name type="scientific">Electrophorus voltai</name>
    <dbReference type="NCBI Taxonomy" id="2609070"/>
    <lineage>
        <taxon>Eukaryota</taxon>
        <taxon>Metazoa</taxon>
        <taxon>Chordata</taxon>
        <taxon>Craniata</taxon>
        <taxon>Vertebrata</taxon>
        <taxon>Euteleostomi</taxon>
        <taxon>Actinopterygii</taxon>
        <taxon>Neopterygii</taxon>
        <taxon>Teleostei</taxon>
        <taxon>Ostariophysi</taxon>
        <taxon>Gymnotiformes</taxon>
        <taxon>Gymnotoidei</taxon>
        <taxon>Gymnotidae</taxon>
        <taxon>Electrophorus</taxon>
    </lineage>
</organism>
<keyword evidence="3" id="KW-0963">Cytoplasm</keyword>
<comment type="subcellular location">
    <subcellularLocation>
        <location evidence="2">Cytoplasm</location>
    </subcellularLocation>
    <subcellularLocation>
        <location evidence="1">Nucleus</location>
    </subcellularLocation>
</comment>
<keyword evidence="4" id="KW-0677">Repeat</keyword>
<evidence type="ECO:0000256" key="5">
    <source>
        <dbReference type="ARBA" id="ARBA00022884"/>
    </source>
</evidence>
<dbReference type="PROSITE" id="PS51703">
    <property type="entry name" value="DZF"/>
    <property type="match status" value="1"/>
</dbReference>
<evidence type="ECO:0000256" key="1">
    <source>
        <dbReference type="ARBA" id="ARBA00004123"/>
    </source>
</evidence>
<keyword evidence="10" id="KW-1185">Reference proteome</keyword>